<accession>A0A6P7FJ67</accession>
<feature type="coiled-coil region" evidence="1">
    <location>
        <begin position="1701"/>
        <end position="1757"/>
    </location>
</feature>
<dbReference type="Pfam" id="PF25541">
    <property type="entry name" value="TBCA_PH"/>
    <property type="match status" value="1"/>
</dbReference>
<feature type="region of interest" description="Disordered" evidence="2">
    <location>
        <begin position="2122"/>
        <end position="2147"/>
    </location>
</feature>
<keyword evidence="1" id="KW-0175">Coiled coil</keyword>
<reference evidence="4" key="1">
    <citation type="submission" date="2025-08" db="UniProtKB">
        <authorList>
            <consortium name="RefSeq"/>
        </authorList>
    </citation>
    <scope>IDENTIFICATION</scope>
    <source>
        <tissue evidence="4">Whole insect</tissue>
    </source>
</reference>
<dbReference type="PANTHER" id="PTHR12752:SF9">
    <property type="entry name" value="KRAMER, ISOFORM I"/>
    <property type="match status" value="1"/>
</dbReference>
<dbReference type="Pfam" id="PF00169">
    <property type="entry name" value="PH"/>
    <property type="match status" value="1"/>
</dbReference>
<dbReference type="InterPro" id="IPR057971">
    <property type="entry name" value="PKHA4-7_TBCA"/>
</dbReference>
<feature type="region of interest" description="Disordered" evidence="2">
    <location>
        <begin position="2172"/>
        <end position="2198"/>
    </location>
</feature>
<feature type="compositionally biased region" description="Low complexity" evidence="2">
    <location>
        <begin position="822"/>
        <end position="837"/>
    </location>
</feature>
<evidence type="ECO:0000313" key="4">
    <source>
        <dbReference type="RefSeq" id="XP_028135996.1"/>
    </source>
</evidence>
<feature type="coiled-coil region" evidence="1">
    <location>
        <begin position="898"/>
        <end position="928"/>
    </location>
</feature>
<dbReference type="InterPro" id="IPR011993">
    <property type="entry name" value="PH-like_dom_sf"/>
</dbReference>
<dbReference type="KEGG" id="dvv:114330789"/>
<feature type="region of interest" description="Disordered" evidence="2">
    <location>
        <begin position="161"/>
        <end position="182"/>
    </location>
</feature>
<gene>
    <name evidence="4" type="primary">LOC114330789</name>
</gene>
<organism evidence="4">
    <name type="scientific">Diabrotica virgifera virgifera</name>
    <name type="common">western corn rootworm</name>
    <dbReference type="NCBI Taxonomy" id="50390"/>
    <lineage>
        <taxon>Eukaryota</taxon>
        <taxon>Metazoa</taxon>
        <taxon>Ecdysozoa</taxon>
        <taxon>Arthropoda</taxon>
        <taxon>Hexapoda</taxon>
        <taxon>Insecta</taxon>
        <taxon>Pterygota</taxon>
        <taxon>Neoptera</taxon>
        <taxon>Endopterygota</taxon>
        <taxon>Coleoptera</taxon>
        <taxon>Polyphaga</taxon>
        <taxon>Cucujiformia</taxon>
        <taxon>Chrysomeloidea</taxon>
        <taxon>Chrysomelidae</taxon>
        <taxon>Galerucinae</taxon>
        <taxon>Diabroticina</taxon>
        <taxon>Diabroticites</taxon>
        <taxon>Diabrotica</taxon>
    </lineage>
</organism>
<feature type="domain" description="PH" evidence="3">
    <location>
        <begin position="197"/>
        <end position="296"/>
    </location>
</feature>
<evidence type="ECO:0000256" key="2">
    <source>
        <dbReference type="SAM" id="MobiDB-lite"/>
    </source>
</evidence>
<dbReference type="FunCoup" id="A0A6P7FJ67">
    <property type="interactions" value="4"/>
</dbReference>
<dbReference type="RefSeq" id="XP_028135996.1">
    <property type="nucleotide sequence ID" value="XM_028280195.1"/>
</dbReference>
<dbReference type="InParanoid" id="A0A6P7FJ67"/>
<feature type="coiled-coil region" evidence="1">
    <location>
        <begin position="1838"/>
        <end position="1865"/>
    </location>
</feature>
<feature type="compositionally biased region" description="Basic and acidic residues" evidence="2">
    <location>
        <begin position="702"/>
        <end position="723"/>
    </location>
</feature>
<feature type="region of interest" description="Disordered" evidence="2">
    <location>
        <begin position="1649"/>
        <end position="1673"/>
    </location>
</feature>
<evidence type="ECO:0000256" key="1">
    <source>
        <dbReference type="SAM" id="Coils"/>
    </source>
</evidence>
<dbReference type="CDD" id="cd13248">
    <property type="entry name" value="PH_PEPP1_2_3"/>
    <property type="match status" value="1"/>
</dbReference>
<feature type="region of interest" description="Disordered" evidence="2">
    <location>
        <begin position="1078"/>
        <end position="1103"/>
    </location>
</feature>
<dbReference type="InterPro" id="IPR040392">
    <property type="entry name" value="PKHA4-7_PH"/>
</dbReference>
<evidence type="ECO:0000259" key="3">
    <source>
        <dbReference type="PROSITE" id="PS50003"/>
    </source>
</evidence>
<feature type="region of interest" description="Disordered" evidence="2">
    <location>
        <begin position="753"/>
        <end position="838"/>
    </location>
</feature>
<feature type="compositionally biased region" description="Polar residues" evidence="2">
    <location>
        <begin position="1051"/>
        <end position="1060"/>
    </location>
</feature>
<feature type="region of interest" description="Disordered" evidence="2">
    <location>
        <begin position="1016"/>
        <end position="1060"/>
    </location>
</feature>
<feature type="region of interest" description="Disordered" evidence="2">
    <location>
        <begin position="1981"/>
        <end position="2003"/>
    </location>
</feature>
<feature type="compositionally biased region" description="Basic and acidic residues" evidence="2">
    <location>
        <begin position="1029"/>
        <end position="1047"/>
    </location>
</feature>
<dbReference type="SMART" id="SM00233">
    <property type="entry name" value="PH"/>
    <property type="match status" value="1"/>
</dbReference>
<dbReference type="SUPFAM" id="SSF50729">
    <property type="entry name" value="PH domain-like"/>
    <property type="match status" value="1"/>
</dbReference>
<feature type="compositionally biased region" description="Polar residues" evidence="2">
    <location>
        <begin position="1649"/>
        <end position="1666"/>
    </location>
</feature>
<feature type="compositionally biased region" description="Polar residues" evidence="2">
    <location>
        <begin position="1981"/>
        <end position="2001"/>
    </location>
</feature>
<dbReference type="PANTHER" id="PTHR12752">
    <property type="entry name" value="PHOSPHOINOSITOL 3-PHOSPHATE-BINDING PROTEIN"/>
    <property type="match status" value="1"/>
</dbReference>
<dbReference type="InterPro" id="IPR001849">
    <property type="entry name" value="PH_domain"/>
</dbReference>
<feature type="region of interest" description="Disordered" evidence="2">
    <location>
        <begin position="341"/>
        <end position="380"/>
    </location>
</feature>
<feature type="compositionally biased region" description="Polar residues" evidence="2">
    <location>
        <begin position="2317"/>
        <end position="2326"/>
    </location>
</feature>
<feature type="region of interest" description="Disordered" evidence="2">
    <location>
        <begin position="701"/>
        <end position="723"/>
    </location>
</feature>
<protein>
    <submittedName>
        <fullName evidence="4">Uncharacterized protein LOC114330789 isoform X1</fullName>
    </submittedName>
</protein>
<dbReference type="OrthoDB" id="43122at2759"/>
<name>A0A6P7FJ67_DIAVI</name>
<dbReference type="PROSITE" id="PS50003">
    <property type="entry name" value="PH_DOMAIN"/>
    <property type="match status" value="1"/>
</dbReference>
<feature type="compositionally biased region" description="Polar residues" evidence="2">
    <location>
        <begin position="350"/>
        <end position="361"/>
    </location>
</feature>
<feature type="region of interest" description="Disordered" evidence="2">
    <location>
        <begin position="2303"/>
        <end position="2326"/>
    </location>
</feature>
<dbReference type="Gene3D" id="2.30.29.30">
    <property type="entry name" value="Pleckstrin-homology domain (PH domain)/Phosphotyrosine-binding domain (PTB)"/>
    <property type="match status" value="1"/>
</dbReference>
<proteinExistence type="predicted"/>
<sequence length="2397" mass="274050">MLSCVWQLCGWVDPISMETKKGIYQTQQNNSFSQNDESSEVENYLKHAHPQTRPADHLGRSFQLNKSFNEDSNNSIQQVRSDSEYRIVQSCDSFNNVVPSPHYVQYQKPFQNPHYHAHQAALVPNIPHNLVVQNSPQVWIPQQHHYRLPQAQNAEYKNVSISSAQTTPSKQKDSEKKKVSGISQLKSPIAKRPLEAPVTMQGWLHKQGSEGLMLWKKRWFVLSEYCLFYYKGPEEEKLLGSILLPSYKVSLCKPEEKISKKYAFKCEHLNMRTYILAADSQELMKQWVHNLSLAATMQTNVDVHKPSNYNAVAQQQKAVERYEPSCQQQYHKSVMRLTPISHTHSPSSSVLQDQGSFNQPLYANAPPKPRRLNDGFSSPSPDILDPHNPHYVDPRTLDKSPVPTYSTVNYKSKNPRESLMMLGGELHGNHDFERRTPDTYGRSKLNNPHLTDYEDVYAAQPDIYKRPLSPVAYSHVVKRNNPVPINPTHRYYTPVEAMGPTDLVQYSVPQMRRVPNINTARPHSADFLEYELNHKVQDQSVLLKQRPRPKSSLEINSNLNDNDNYFYSKERYAEKMRKSAQYLQNTPPKFRSDLVCNSNEPPMRCSAHDTTFPFIERPHVHTHVPNVNKLHINNIQKPQPVRRKSVLSEGNPFNTSMDMDSRLLMEREPVSPYYLYGNNIRNQDYDSFTRSASARLAQTPTELDRISVDNRSTDREGEKKREESMKRLLEWKQRMLQSPLNRKIQGNVAYRGKTGFYDNNNYDNGYKVRSRNPKRNNVYRDEMLNKSSSQYNSYSSDDEENEKQSEEIIQSQAGETLDTERTTPPISTSTTTLITSTDPAKPKCIPTLSQTYNVFETSSGCSYIPEKPSFQTSTMKFVEKTDSIQSECYQNQDDLFATSDIKNNNETEEQLQEELNEKEDEEKALEENYIPMSPSKNLLSPRTSYNSGSDVFVDKSKVDESPYVEMTQNASACFLDSSLSTDQSEHQPYELISFSGDKIEPLYMELKSPGKKLKREELPDVLVSPQKDVSNKSDSSDADDEASKDLDSLDTPSQPRFSLSDTFRPASYYLGTTQANTELQDSSDSELVSPPPIPSSPPSLEDLNSGEYVKLKVKNEEAADTSSISSFLKHSPSITSVPKTISPVIKVQEMSSKFTDGESDVDSVHRATVINHMRLQSQSSTRSPVHSVENQHLSTDFKDEMSVSSNQLDFHDYENLIISRCDESVTVRQTDKLNDDSYSFSKLELPQVRHQASSTFNSVEMNSFLQNSNRSTPISETISLCTPNAFSSSSAPYYYSDLSISFTDSHLHLLTLNNKRNTMTCHKRDISHIKNPIKGDFREASTVDTFKLAAEARSVSVDFLNLTDKTGHIDDKNIYESDTIQRNKSEQNFAKTRNLLASRKSNKFVASDAISYEAKVRRSHSLEGLLEHVLKDGILASNVSEQAEESNKTQEDASEGSYLWEEDSIWRERLRSASQRHTKSMEDLDCIDEVQKKTKSPRGITRSVTYVNEGFLKMDKQKELENIQVKNSDSKAKQEGNFILDREKLRQWDLMSSAPSDNQAITATNGQVQEGNNVVVDSDVTCDSAEITDDQKTASGSISINMRDSSQLALRDSFLRAMSAKKSWATNSLPMESRSVTNLSRNMEKDQYSTSTPKTYYSHQTSSHPNLTPVGRQDNWRANDRVSVSAGELLGRTHEELVLLLIQLRRQNAQTLQAIENYYNEVDRIQAQLCVMDQARRMENLQKLEQIRQHLLELEKQYEKGKPLVNLVDNMVKLGSLYRTPQEKSMATPQIRDRLEFNQQIQERRLLADQKREWNRLNSNHHQFQEKVQQLYILDRLIHEESGTLQKLQQDKEDIERALGGLRHRLSKGFNDPSEIEIARKQQVILENDLSRVYFMLAQNSKKLEETVSGNAKLEQELMVLKQKLQNSRQGSPQYSNAGDSLTCTIGSNIGVESDLQKVEKKIGELQKQRQKLSLQVRQLTNRSPNASQQKPTSSSFQNSLNKKKIPSLWRETDLDTMSSIDHGECDQLMKVSPMYINTDSKLEDYDYYSHVDSSNTSVSENNSVIPQEKQEIKTVRIVKRESEKRQRDREKLIPGKWDVVQEDDGVNNTHKGLITSNIEHLDKEPNNSTHNLASSSSVCDQEPEKSSDMLPVFKSEAARQIITEMSVQPPLKQPNRRAVPKEKRRHYTAPHNHSIKSLNPQEDVFDKLNVNNRRARDDLDMERALRQRIDAPDVVRSTLINTELKYNERTIDDLLGIPSKINIPERYIPEQLPQLSVEEQEHRMKKVETIKKMLSDTTFISTSSTNLTGENRETKSTPSSSIGNKATTQIMDEKKQREHLLQLNQILAKQVMEMSKIVAVKATVSKSSAEKMNVEEEDLSPLTPLPLYQQRDNFYS</sequence>
<feature type="compositionally biased region" description="Polar residues" evidence="2">
    <location>
        <begin position="2127"/>
        <end position="2140"/>
    </location>
</feature>